<keyword evidence="2" id="KW-1185">Reference proteome</keyword>
<protein>
    <submittedName>
        <fullName evidence="1">Uncharacterized protein</fullName>
    </submittedName>
</protein>
<name>A0AAW0C3F3_9AGAR</name>
<sequence>MGPTNPQLRPISSTIWVRFKRLWLKMYPEVKENKRIYDQISKGLNIHRISRATTIIVRSRTEPKSRTFTASNKIPIRRSKYTFDAHFKGGDIRLGRLFSKSDCTRSNLRSMTFVHQLSTQRRSSTESVEMRRRPPWSFTHNTEISPGADDICRDIPVGIFVCEFVNRGDKRYNEPSSSTRERLNVIRPRCRDFLVLVCMGY</sequence>
<proteinExistence type="predicted"/>
<accession>A0AAW0C3F3</accession>
<evidence type="ECO:0000313" key="1">
    <source>
        <dbReference type="EMBL" id="KAK7033452.1"/>
    </source>
</evidence>
<gene>
    <name evidence="1" type="ORF">R3P38DRAFT_795305</name>
</gene>
<evidence type="ECO:0000313" key="2">
    <source>
        <dbReference type="Proteomes" id="UP001362999"/>
    </source>
</evidence>
<reference evidence="1 2" key="1">
    <citation type="journal article" date="2024" name="J Genomics">
        <title>Draft genome sequencing and assembly of Favolaschia claudopus CIRM-BRFM 2984 isolated from oak limbs.</title>
        <authorList>
            <person name="Navarro D."/>
            <person name="Drula E."/>
            <person name="Chaduli D."/>
            <person name="Cazenave R."/>
            <person name="Ahrendt S."/>
            <person name="Wang J."/>
            <person name="Lipzen A."/>
            <person name="Daum C."/>
            <person name="Barry K."/>
            <person name="Grigoriev I.V."/>
            <person name="Favel A."/>
            <person name="Rosso M.N."/>
            <person name="Martin F."/>
        </authorList>
    </citation>
    <scope>NUCLEOTIDE SEQUENCE [LARGE SCALE GENOMIC DNA]</scope>
    <source>
        <strain evidence="1 2">CIRM-BRFM 2984</strain>
    </source>
</reference>
<dbReference type="EMBL" id="JAWWNJ010000023">
    <property type="protein sequence ID" value="KAK7033452.1"/>
    <property type="molecule type" value="Genomic_DNA"/>
</dbReference>
<dbReference type="Proteomes" id="UP001362999">
    <property type="component" value="Unassembled WGS sequence"/>
</dbReference>
<comment type="caution">
    <text evidence="1">The sequence shown here is derived from an EMBL/GenBank/DDBJ whole genome shotgun (WGS) entry which is preliminary data.</text>
</comment>
<dbReference type="AlphaFoldDB" id="A0AAW0C3F3"/>
<organism evidence="1 2">
    <name type="scientific">Favolaschia claudopus</name>
    <dbReference type="NCBI Taxonomy" id="2862362"/>
    <lineage>
        <taxon>Eukaryota</taxon>
        <taxon>Fungi</taxon>
        <taxon>Dikarya</taxon>
        <taxon>Basidiomycota</taxon>
        <taxon>Agaricomycotina</taxon>
        <taxon>Agaricomycetes</taxon>
        <taxon>Agaricomycetidae</taxon>
        <taxon>Agaricales</taxon>
        <taxon>Marasmiineae</taxon>
        <taxon>Mycenaceae</taxon>
        <taxon>Favolaschia</taxon>
    </lineage>
</organism>